<evidence type="ECO:0000313" key="7">
    <source>
        <dbReference type="Proteomes" id="UP000261340"/>
    </source>
</evidence>
<reference evidence="6" key="2">
    <citation type="submission" date="2025-09" db="UniProtKB">
        <authorList>
            <consortium name="Ensembl"/>
        </authorList>
    </citation>
    <scope>IDENTIFICATION</scope>
</reference>
<organism evidence="6 7">
    <name type="scientific">Amphilophus citrinellus</name>
    <name type="common">Midas cichlid</name>
    <name type="synonym">Cichlasoma citrinellum</name>
    <dbReference type="NCBI Taxonomy" id="61819"/>
    <lineage>
        <taxon>Eukaryota</taxon>
        <taxon>Metazoa</taxon>
        <taxon>Chordata</taxon>
        <taxon>Craniata</taxon>
        <taxon>Vertebrata</taxon>
        <taxon>Euteleostomi</taxon>
        <taxon>Actinopterygii</taxon>
        <taxon>Neopterygii</taxon>
        <taxon>Teleostei</taxon>
        <taxon>Neoteleostei</taxon>
        <taxon>Acanthomorphata</taxon>
        <taxon>Ovalentaria</taxon>
        <taxon>Cichlomorphae</taxon>
        <taxon>Cichliformes</taxon>
        <taxon>Cichlidae</taxon>
        <taxon>New World cichlids</taxon>
        <taxon>Cichlasomatinae</taxon>
        <taxon>Heroini</taxon>
        <taxon>Amphilophus</taxon>
    </lineage>
</organism>
<dbReference type="InterPro" id="IPR036179">
    <property type="entry name" value="Ig-like_dom_sf"/>
</dbReference>
<dbReference type="Gene3D" id="2.60.40.10">
    <property type="entry name" value="Immunoglobulins"/>
    <property type="match status" value="3"/>
</dbReference>
<dbReference type="SMART" id="SM00408">
    <property type="entry name" value="IGc2"/>
    <property type="match status" value="1"/>
</dbReference>
<feature type="domain" description="Ig-like" evidence="5">
    <location>
        <begin position="75"/>
        <end position="172"/>
    </location>
</feature>
<name>A0A3Q0S4F7_AMPCI</name>
<evidence type="ECO:0000256" key="3">
    <source>
        <dbReference type="ARBA" id="ARBA00023180"/>
    </source>
</evidence>
<dbReference type="Proteomes" id="UP000261340">
    <property type="component" value="Unplaced"/>
</dbReference>
<dbReference type="InterPro" id="IPR003598">
    <property type="entry name" value="Ig_sub2"/>
</dbReference>
<feature type="domain" description="Ig-like" evidence="5">
    <location>
        <begin position="177"/>
        <end position="225"/>
    </location>
</feature>
<dbReference type="InterPro" id="IPR052598">
    <property type="entry name" value="IgSF_CEA-related"/>
</dbReference>
<dbReference type="SUPFAM" id="SSF48726">
    <property type="entry name" value="Immunoglobulin"/>
    <property type="match status" value="3"/>
</dbReference>
<dbReference type="AlphaFoldDB" id="A0A3Q0S4F7"/>
<keyword evidence="4" id="KW-0393">Immunoglobulin domain</keyword>
<dbReference type="GeneTree" id="ENSGT01100000263479"/>
<keyword evidence="3" id="KW-0325">Glycoprotein</keyword>
<dbReference type="OMA" id="FAIESHM"/>
<dbReference type="Ensembl" id="ENSACIT00000018376.1">
    <property type="protein sequence ID" value="ENSACIP00000017891.1"/>
    <property type="gene ID" value="ENSACIG00000013954.1"/>
</dbReference>
<reference evidence="6" key="1">
    <citation type="submission" date="2025-08" db="UniProtKB">
        <authorList>
            <consortium name="Ensembl"/>
        </authorList>
    </citation>
    <scope>IDENTIFICATION</scope>
</reference>
<dbReference type="PANTHER" id="PTHR44337">
    <property type="entry name" value="CARCINOEMBRYONIC ANTIGEN-RELATED CELL ADHESION MOLECULE 8"/>
    <property type="match status" value="1"/>
</dbReference>
<dbReference type="Pfam" id="PF13927">
    <property type="entry name" value="Ig_3"/>
    <property type="match status" value="1"/>
</dbReference>
<dbReference type="SMART" id="SM00409">
    <property type="entry name" value="IG"/>
    <property type="match status" value="1"/>
</dbReference>
<keyword evidence="1" id="KW-0732">Signal</keyword>
<evidence type="ECO:0000259" key="5">
    <source>
        <dbReference type="PROSITE" id="PS50835"/>
    </source>
</evidence>
<keyword evidence="2" id="KW-1015">Disulfide bond</keyword>
<proteinExistence type="predicted"/>
<protein>
    <recommendedName>
        <fullName evidence="5">Ig-like domain-containing protein</fullName>
    </recommendedName>
</protein>
<dbReference type="InterPro" id="IPR003599">
    <property type="entry name" value="Ig_sub"/>
</dbReference>
<dbReference type="PROSITE" id="PS50835">
    <property type="entry name" value="IG_LIKE"/>
    <property type="match status" value="2"/>
</dbReference>
<accession>A0A3Q0S4F7</accession>
<evidence type="ECO:0000256" key="2">
    <source>
        <dbReference type="ARBA" id="ARBA00023157"/>
    </source>
</evidence>
<evidence type="ECO:0000256" key="1">
    <source>
        <dbReference type="ARBA" id="ARBA00022729"/>
    </source>
</evidence>
<dbReference type="PANTHER" id="PTHR44337:SF16">
    <property type="entry name" value="CARCINOEMBRYONIC ANTIGEN-RELATED CELL ADHESION MOLECULE 20-LIKE-RELATED"/>
    <property type="match status" value="1"/>
</dbReference>
<dbReference type="InterPro" id="IPR013783">
    <property type="entry name" value="Ig-like_fold"/>
</dbReference>
<dbReference type="InterPro" id="IPR007110">
    <property type="entry name" value="Ig-like_dom"/>
</dbReference>
<keyword evidence="7" id="KW-1185">Reference proteome</keyword>
<evidence type="ECO:0000256" key="4">
    <source>
        <dbReference type="ARBA" id="ARBA00023319"/>
    </source>
</evidence>
<evidence type="ECO:0000313" key="6">
    <source>
        <dbReference type="Ensembl" id="ENSACIP00000017891.1"/>
    </source>
</evidence>
<sequence>MIEFSSAVTLSCFSSGSPTSFLWLNGSSEVTASERVQLSDGGSCLTIINVSRCDQGVRCHWIVVIPSVCPGIFFPNPLSFWQTEKISGASVKPPTNLPVEGNSVSLTCEASGSVFTRNWMKDGSDLTLADNMTLSDNNRVLTFNTVKRKDKGEYFCDISNPISSSSPPATLNRIIGPCNISNIGPSAAPSGHRVALQCTTDSVPPAHFSWMFNGNETHVNNSLYIVESLALHAESFAVSTPSPTHYTELL</sequence>